<keyword evidence="1" id="KW-1133">Transmembrane helix</keyword>
<protein>
    <recommendedName>
        <fullName evidence="4">Transmembrane protein</fullName>
    </recommendedName>
</protein>
<evidence type="ECO:0008006" key="4">
    <source>
        <dbReference type="Google" id="ProtNLM"/>
    </source>
</evidence>
<dbReference type="RefSeq" id="WP_307159294.1">
    <property type="nucleotide sequence ID" value="NZ_JAUSWH010000012.1"/>
</dbReference>
<reference evidence="2 3" key="1">
    <citation type="submission" date="2023-07" db="EMBL/GenBank/DDBJ databases">
        <title>Genomic Encyclopedia of Type Strains, Phase IV (KMG-IV): sequencing the most valuable type-strain genomes for metagenomic binning, comparative biology and taxonomic classification.</title>
        <authorList>
            <person name="Goeker M."/>
        </authorList>
    </citation>
    <scope>NUCLEOTIDE SEQUENCE [LARGE SCALE GENOMIC DNA]</scope>
    <source>
        <strain evidence="2 3">DSM 100301</strain>
    </source>
</reference>
<keyword evidence="3" id="KW-1185">Reference proteome</keyword>
<keyword evidence="1" id="KW-0812">Transmembrane</keyword>
<accession>A0ABU0IFS7</accession>
<evidence type="ECO:0000313" key="2">
    <source>
        <dbReference type="EMBL" id="MDQ0457111.1"/>
    </source>
</evidence>
<feature type="transmembrane region" description="Helical" evidence="1">
    <location>
        <begin position="26"/>
        <end position="49"/>
    </location>
</feature>
<comment type="caution">
    <text evidence="2">The sequence shown here is derived from an EMBL/GenBank/DDBJ whole genome shotgun (WGS) entry which is preliminary data.</text>
</comment>
<evidence type="ECO:0000256" key="1">
    <source>
        <dbReference type="SAM" id="Phobius"/>
    </source>
</evidence>
<name>A0ABU0IFS7_9HYPH</name>
<dbReference type="EMBL" id="JAUSWH010000012">
    <property type="protein sequence ID" value="MDQ0457111.1"/>
    <property type="molecule type" value="Genomic_DNA"/>
</dbReference>
<evidence type="ECO:0000313" key="3">
    <source>
        <dbReference type="Proteomes" id="UP001235269"/>
    </source>
</evidence>
<proteinExistence type="predicted"/>
<organism evidence="2 3">
    <name type="scientific">Rhizobium paknamense</name>
    <dbReference type="NCBI Taxonomy" id="1206817"/>
    <lineage>
        <taxon>Bacteria</taxon>
        <taxon>Pseudomonadati</taxon>
        <taxon>Pseudomonadota</taxon>
        <taxon>Alphaproteobacteria</taxon>
        <taxon>Hyphomicrobiales</taxon>
        <taxon>Rhizobiaceae</taxon>
        <taxon>Rhizobium/Agrobacterium group</taxon>
        <taxon>Rhizobium</taxon>
    </lineage>
</organism>
<gene>
    <name evidence="2" type="ORF">QO005_003458</name>
</gene>
<dbReference type="Proteomes" id="UP001235269">
    <property type="component" value="Unassembled WGS sequence"/>
</dbReference>
<keyword evidence="1" id="KW-0472">Membrane</keyword>
<sequence length="130" mass="13815">MSQIETEEQEEKPLDPAFEHVRRKMVILQLVSVGLILFCLMLVLGAVVYKVMQTKAASPAAQPAAALSVPSDQPLARTATLPEGFTVTSTALSGSQVLFYGKTADGKAKAFIFDAASGRFVSDIAVEGAR</sequence>